<dbReference type="InterPro" id="IPR051401">
    <property type="entry name" value="GtrA_CellWall_Glycosyl"/>
</dbReference>
<dbReference type="PANTHER" id="PTHR38459:SF1">
    <property type="entry name" value="PROPHAGE BACTOPRENOL-LINKED GLUCOSE TRANSLOCASE HOMOLOG"/>
    <property type="match status" value="1"/>
</dbReference>
<comment type="similarity">
    <text evidence="2">Belongs to the GtrA family.</text>
</comment>
<sequence>MHFTTYLRQRLAPYPSAKQFIKFSLIGSTSAVVHFSILLVLTEGFIVWYLVSNGIGFMVSAMYNFTANKLWTFRNREGGAAILRQALKYLTVLLTGLTINTAIIFGITEWFGLDYRISWVFAALLVAGWNFCLNRFWTFRAKLPAAGPALPN</sequence>
<evidence type="ECO:0000256" key="4">
    <source>
        <dbReference type="ARBA" id="ARBA00022989"/>
    </source>
</evidence>
<feature type="transmembrane region" description="Helical" evidence="6">
    <location>
        <begin position="46"/>
        <end position="65"/>
    </location>
</feature>
<evidence type="ECO:0000256" key="2">
    <source>
        <dbReference type="ARBA" id="ARBA00009399"/>
    </source>
</evidence>
<proteinExistence type="inferred from homology"/>
<dbReference type="AlphaFoldDB" id="A0A1G1YHG8"/>
<dbReference type="InterPro" id="IPR007267">
    <property type="entry name" value="GtrA_DPMS_TM"/>
</dbReference>
<feature type="transmembrane region" description="Helical" evidence="6">
    <location>
        <begin position="20"/>
        <end position="40"/>
    </location>
</feature>
<gene>
    <name evidence="8" type="ORF">A3J59_02655</name>
</gene>
<name>A0A1G1YHG8_9BACT</name>
<evidence type="ECO:0000313" key="9">
    <source>
        <dbReference type="Proteomes" id="UP000177310"/>
    </source>
</evidence>
<evidence type="ECO:0000256" key="6">
    <source>
        <dbReference type="SAM" id="Phobius"/>
    </source>
</evidence>
<reference evidence="8 9" key="1">
    <citation type="journal article" date="2016" name="Nat. Commun.">
        <title>Thousands of microbial genomes shed light on interconnected biogeochemical processes in an aquifer system.</title>
        <authorList>
            <person name="Anantharaman K."/>
            <person name="Brown C.T."/>
            <person name="Hug L.A."/>
            <person name="Sharon I."/>
            <person name="Castelle C.J."/>
            <person name="Probst A.J."/>
            <person name="Thomas B.C."/>
            <person name="Singh A."/>
            <person name="Wilkins M.J."/>
            <person name="Karaoz U."/>
            <person name="Brodie E.L."/>
            <person name="Williams K.H."/>
            <person name="Hubbard S.S."/>
            <person name="Banfield J.F."/>
        </authorList>
    </citation>
    <scope>NUCLEOTIDE SEQUENCE [LARGE SCALE GENOMIC DNA]</scope>
</reference>
<dbReference type="PANTHER" id="PTHR38459">
    <property type="entry name" value="PROPHAGE BACTOPRENOL-LINKED GLUCOSE TRANSLOCASE HOMOLOG"/>
    <property type="match status" value="1"/>
</dbReference>
<keyword evidence="4 6" id="KW-1133">Transmembrane helix</keyword>
<dbReference type="EMBL" id="MHIL01000021">
    <property type="protein sequence ID" value="OGY51236.1"/>
    <property type="molecule type" value="Genomic_DNA"/>
</dbReference>
<comment type="subcellular location">
    <subcellularLocation>
        <location evidence="1">Membrane</location>
        <topology evidence="1">Multi-pass membrane protein</topology>
    </subcellularLocation>
</comment>
<dbReference type="GO" id="GO:0000271">
    <property type="term" value="P:polysaccharide biosynthetic process"/>
    <property type="evidence" value="ECO:0007669"/>
    <property type="project" value="InterPro"/>
</dbReference>
<dbReference type="Proteomes" id="UP000177310">
    <property type="component" value="Unassembled WGS sequence"/>
</dbReference>
<dbReference type="STRING" id="1797542.A3J59_02655"/>
<dbReference type="GO" id="GO:0005886">
    <property type="term" value="C:plasma membrane"/>
    <property type="evidence" value="ECO:0007669"/>
    <property type="project" value="TreeGrafter"/>
</dbReference>
<feature type="transmembrane region" description="Helical" evidence="6">
    <location>
        <begin position="86"/>
        <end position="107"/>
    </location>
</feature>
<evidence type="ECO:0000256" key="5">
    <source>
        <dbReference type="ARBA" id="ARBA00023136"/>
    </source>
</evidence>
<protein>
    <recommendedName>
        <fullName evidence="7">GtrA/DPMS transmembrane domain-containing protein</fullName>
    </recommendedName>
</protein>
<feature type="transmembrane region" description="Helical" evidence="6">
    <location>
        <begin position="113"/>
        <end position="133"/>
    </location>
</feature>
<dbReference type="Pfam" id="PF04138">
    <property type="entry name" value="GtrA_DPMS_TM"/>
    <property type="match status" value="1"/>
</dbReference>
<evidence type="ECO:0000313" key="8">
    <source>
        <dbReference type="EMBL" id="OGY51236.1"/>
    </source>
</evidence>
<keyword evidence="5 6" id="KW-0472">Membrane</keyword>
<comment type="caution">
    <text evidence="8">The sequence shown here is derived from an EMBL/GenBank/DDBJ whole genome shotgun (WGS) entry which is preliminary data.</text>
</comment>
<accession>A0A1G1YHG8</accession>
<keyword evidence="3 6" id="KW-0812">Transmembrane</keyword>
<evidence type="ECO:0000256" key="3">
    <source>
        <dbReference type="ARBA" id="ARBA00022692"/>
    </source>
</evidence>
<organism evidence="8 9">
    <name type="scientific">Candidatus Buchananbacteria bacterium RIFCSPHIGHO2_02_FULL_56_16</name>
    <dbReference type="NCBI Taxonomy" id="1797542"/>
    <lineage>
        <taxon>Bacteria</taxon>
        <taxon>Candidatus Buchananiibacteriota</taxon>
    </lineage>
</organism>
<evidence type="ECO:0000259" key="7">
    <source>
        <dbReference type="Pfam" id="PF04138"/>
    </source>
</evidence>
<feature type="domain" description="GtrA/DPMS transmembrane" evidence="7">
    <location>
        <begin position="22"/>
        <end position="139"/>
    </location>
</feature>
<evidence type="ECO:0000256" key="1">
    <source>
        <dbReference type="ARBA" id="ARBA00004141"/>
    </source>
</evidence>